<dbReference type="EMBL" id="WNWM01000002">
    <property type="protein sequence ID" value="MUI12194.1"/>
    <property type="molecule type" value="Genomic_DNA"/>
</dbReference>
<sequence>MSNEDKQGRKLEQITKDGTGSAASMGTGGTGRSDTRTEAEKGYDEAVNRPWEGSQQSAGRTDDLLSDGSDADRDGQGFAGGTRDQDAEGSGDMRNRTGAGAGNQQSGQAPDQQDDRQQSLSGGGRANDPTGLQGAAGNQQSGS</sequence>
<accession>A0A6I3X618</accession>
<feature type="compositionally biased region" description="Basic and acidic residues" evidence="1">
    <location>
        <begin position="33"/>
        <end position="47"/>
    </location>
</feature>
<dbReference type="AlphaFoldDB" id="A0A6I3X618"/>
<dbReference type="Proteomes" id="UP000431684">
    <property type="component" value="Unassembled WGS sequence"/>
</dbReference>
<name>A0A6I3X618_9BURK</name>
<protein>
    <submittedName>
        <fullName evidence="2">Uncharacterized protein</fullName>
    </submittedName>
</protein>
<proteinExistence type="predicted"/>
<comment type="caution">
    <text evidence="2">The sequence shown here is derived from an EMBL/GenBank/DDBJ whole genome shotgun (WGS) entry which is preliminary data.</text>
</comment>
<dbReference type="OrthoDB" id="8759237at2"/>
<feature type="compositionally biased region" description="Basic and acidic residues" evidence="1">
    <location>
        <begin position="1"/>
        <end position="15"/>
    </location>
</feature>
<organism evidence="2 3">
    <name type="scientific">Pseudoduganella dura</name>
    <dbReference type="NCBI Taxonomy" id="321982"/>
    <lineage>
        <taxon>Bacteria</taxon>
        <taxon>Pseudomonadati</taxon>
        <taxon>Pseudomonadota</taxon>
        <taxon>Betaproteobacteria</taxon>
        <taxon>Burkholderiales</taxon>
        <taxon>Oxalobacteraceae</taxon>
        <taxon>Telluria group</taxon>
        <taxon>Pseudoduganella</taxon>
    </lineage>
</organism>
<gene>
    <name evidence="2" type="ORF">GJV26_06845</name>
</gene>
<feature type="region of interest" description="Disordered" evidence="1">
    <location>
        <begin position="1"/>
        <end position="143"/>
    </location>
</feature>
<keyword evidence="3" id="KW-1185">Reference proteome</keyword>
<evidence type="ECO:0000313" key="3">
    <source>
        <dbReference type="Proteomes" id="UP000431684"/>
    </source>
</evidence>
<evidence type="ECO:0000313" key="2">
    <source>
        <dbReference type="EMBL" id="MUI12194.1"/>
    </source>
</evidence>
<feature type="compositionally biased region" description="Basic and acidic residues" evidence="1">
    <location>
        <begin position="83"/>
        <end position="95"/>
    </location>
</feature>
<evidence type="ECO:0000256" key="1">
    <source>
        <dbReference type="SAM" id="MobiDB-lite"/>
    </source>
</evidence>
<reference evidence="2 3" key="1">
    <citation type="submission" date="2019-11" db="EMBL/GenBank/DDBJ databases">
        <title>Draft Genome Sequences of Six Type Strains of the Genus Massilia.</title>
        <authorList>
            <person name="Miess H."/>
            <person name="Frediansyah A."/>
            <person name="Goeker M."/>
            <person name="Gross H."/>
        </authorList>
    </citation>
    <scope>NUCLEOTIDE SEQUENCE [LARGE SCALE GENOMIC DNA]</scope>
    <source>
        <strain evidence="2 3">DSM 17513</strain>
    </source>
</reference>
<dbReference type="RefSeq" id="WP_155708176.1">
    <property type="nucleotide sequence ID" value="NZ_BMWU01000032.1"/>
</dbReference>